<dbReference type="InterPro" id="IPR020354">
    <property type="entry name" value="Competence_nuclease_inhibitor"/>
</dbReference>
<dbReference type="KEGG" id="vni:VIBNI_B0329"/>
<name>U4KG90_9VIBR</name>
<gene>
    <name evidence="1" type="ORF">VIBNI_B0329</name>
</gene>
<dbReference type="InterPro" id="IPR038691">
    <property type="entry name" value="ComJ_sf"/>
</dbReference>
<evidence type="ECO:0000313" key="1">
    <source>
        <dbReference type="EMBL" id="CCO60148.1"/>
    </source>
</evidence>
<dbReference type="AlphaFoldDB" id="U4KG90"/>
<dbReference type="Pfam" id="PF11033">
    <property type="entry name" value="ComJ"/>
    <property type="match status" value="1"/>
</dbReference>
<dbReference type="Proteomes" id="UP000016895">
    <property type="component" value="Chromosome 2"/>
</dbReference>
<dbReference type="OrthoDB" id="5114501at2"/>
<keyword evidence="2" id="KW-1185">Reference proteome</keyword>
<protein>
    <recommendedName>
        <fullName evidence="3">Competence protein J (ComJ)</fullName>
    </recommendedName>
</protein>
<organism evidence="1 2">
    <name type="scientific">Vibrio nigripulchritudo</name>
    <dbReference type="NCBI Taxonomy" id="28173"/>
    <lineage>
        <taxon>Bacteria</taxon>
        <taxon>Pseudomonadati</taxon>
        <taxon>Pseudomonadota</taxon>
        <taxon>Gammaproteobacteria</taxon>
        <taxon>Vibrionales</taxon>
        <taxon>Vibrionaceae</taxon>
        <taxon>Vibrio</taxon>
    </lineage>
</organism>
<dbReference type="Gene3D" id="2.60.34.30">
    <property type="entry name" value="Competence, DNA-entry nuclease inhibitor, ComJ"/>
    <property type="match status" value="1"/>
</dbReference>
<dbReference type="STRING" id="28173.VIBNI_B0329"/>
<reference evidence="1 2" key="1">
    <citation type="journal article" date="2013" name="ISME J.">
        <title>Comparative genomics of pathogenic lineages of Vibrio nigripulchritudo identifies virulence-associated traits.</title>
        <authorList>
            <person name="Goudenege D."/>
            <person name="Labreuche Y."/>
            <person name="Krin E."/>
            <person name="Ansquer D."/>
            <person name="Mangenot S."/>
            <person name="Calteau A."/>
            <person name="Medigue C."/>
            <person name="Mazel D."/>
            <person name="Polz M.F."/>
            <person name="Le Roux F."/>
        </authorList>
    </citation>
    <scope>NUCLEOTIDE SEQUENCE [LARGE SCALE GENOMIC DNA]</scope>
    <source>
        <strain evidence="2">SnF1</strain>
    </source>
</reference>
<accession>U4KG90</accession>
<dbReference type="EMBL" id="FO203527">
    <property type="protein sequence ID" value="CCO60148.1"/>
    <property type="molecule type" value="Genomic_DNA"/>
</dbReference>
<evidence type="ECO:0000313" key="2">
    <source>
        <dbReference type="Proteomes" id="UP000016895"/>
    </source>
</evidence>
<sequence length="159" mass="18471">MQSDYNFDLLISHQQIRLENREFRDSYCEWGKENLSQGCIIHDGFVVFDPIVEGSFGANVNIKISDKFHMDHDTLRCISTHFDYSSEQPLIVSSAFEKFNINCDIQSGRYSLFFEIMEKEEVEYQFTLVPSSLGKEKSIYVIDDDFGGIRNKELKLGNQ</sequence>
<dbReference type="RefSeq" id="WP_022560796.1">
    <property type="nucleotide sequence ID" value="NC_022543.1"/>
</dbReference>
<dbReference type="PATRIC" id="fig|1260221.3.peg.4010"/>
<evidence type="ECO:0008006" key="3">
    <source>
        <dbReference type="Google" id="ProtNLM"/>
    </source>
</evidence>
<proteinExistence type="predicted"/>